<dbReference type="InterPro" id="IPR005467">
    <property type="entry name" value="His_kinase_dom"/>
</dbReference>
<dbReference type="InterPro" id="IPR003660">
    <property type="entry name" value="HAMP_dom"/>
</dbReference>
<evidence type="ECO:0000256" key="3">
    <source>
        <dbReference type="ARBA" id="ARBA00004236"/>
    </source>
</evidence>
<dbReference type="Gene3D" id="3.30.565.10">
    <property type="entry name" value="Histidine kinase-like ATPase, C-terminal domain"/>
    <property type="match status" value="1"/>
</dbReference>
<reference evidence="15 16" key="1">
    <citation type="submission" date="2020-05" db="EMBL/GenBank/DDBJ databases">
        <title>Aquirufa sp. strain 15G-AUS-rot a new Aquirufa species.</title>
        <authorList>
            <person name="Pitt A."/>
            <person name="Hahn M.W."/>
        </authorList>
    </citation>
    <scope>NUCLEOTIDE SEQUENCE [LARGE SCALE GENOMIC DNA]</scope>
    <source>
        <strain evidence="15 16">15G-AUS-rot</strain>
    </source>
</reference>
<protein>
    <recommendedName>
        <fullName evidence="4">histidine kinase</fullName>
        <ecNumber evidence="4">2.7.13.3</ecNumber>
    </recommendedName>
</protein>
<organism evidence="15 16">
    <name type="scientific">Aquiluna borgnonia</name>
    <dbReference type="NCBI Taxonomy" id="2499157"/>
    <lineage>
        <taxon>Bacteria</taxon>
        <taxon>Bacillati</taxon>
        <taxon>Actinomycetota</taxon>
        <taxon>Actinomycetes</taxon>
        <taxon>Micrococcales</taxon>
        <taxon>Microbacteriaceae</taxon>
        <taxon>Luna cluster</taxon>
        <taxon>Luna-1 subcluster</taxon>
        <taxon>Aquiluna</taxon>
    </lineage>
</organism>
<keyword evidence="16" id="KW-1185">Reference proteome</keyword>
<gene>
    <name evidence="15" type="ORF">HRU87_01675</name>
</gene>
<evidence type="ECO:0000256" key="7">
    <source>
        <dbReference type="ARBA" id="ARBA00022692"/>
    </source>
</evidence>
<dbReference type="Pfam" id="PF00672">
    <property type="entry name" value="HAMP"/>
    <property type="match status" value="1"/>
</dbReference>
<dbReference type="Gene3D" id="6.10.340.10">
    <property type="match status" value="1"/>
</dbReference>
<dbReference type="Proteomes" id="UP000501003">
    <property type="component" value="Chromosome"/>
</dbReference>
<dbReference type="GO" id="GO:0005886">
    <property type="term" value="C:plasma membrane"/>
    <property type="evidence" value="ECO:0007669"/>
    <property type="project" value="UniProtKB-SubCell"/>
</dbReference>
<evidence type="ECO:0000313" key="15">
    <source>
        <dbReference type="EMBL" id="QKJ24939.1"/>
    </source>
</evidence>
<dbReference type="CDD" id="cd00075">
    <property type="entry name" value="HATPase"/>
    <property type="match status" value="1"/>
</dbReference>
<dbReference type="InterPro" id="IPR036097">
    <property type="entry name" value="HisK_dim/P_sf"/>
</dbReference>
<dbReference type="GO" id="GO:0000155">
    <property type="term" value="F:phosphorelay sensor kinase activity"/>
    <property type="evidence" value="ECO:0007669"/>
    <property type="project" value="InterPro"/>
</dbReference>
<evidence type="ECO:0000256" key="10">
    <source>
        <dbReference type="ARBA" id="ARBA00023012"/>
    </source>
</evidence>
<evidence type="ECO:0000256" key="11">
    <source>
        <dbReference type="ARBA" id="ARBA00023136"/>
    </source>
</evidence>
<comment type="subcellular location">
    <subcellularLocation>
        <location evidence="3">Cell membrane</location>
    </subcellularLocation>
</comment>
<dbReference type="SMART" id="SM00387">
    <property type="entry name" value="HATPase_c"/>
    <property type="match status" value="1"/>
</dbReference>
<dbReference type="RefSeq" id="WP_173493236.1">
    <property type="nucleotide sequence ID" value="NZ_CP054056.1"/>
</dbReference>
<keyword evidence="10" id="KW-0902">Two-component regulatory system</keyword>
<evidence type="ECO:0000256" key="4">
    <source>
        <dbReference type="ARBA" id="ARBA00012438"/>
    </source>
</evidence>
<dbReference type="InterPro" id="IPR050428">
    <property type="entry name" value="TCS_sensor_his_kinase"/>
</dbReference>
<dbReference type="SUPFAM" id="SSF47384">
    <property type="entry name" value="Homodimeric domain of signal transducing histidine kinase"/>
    <property type="match status" value="1"/>
</dbReference>
<dbReference type="EC" id="2.7.13.3" evidence="4"/>
<evidence type="ECO:0000256" key="5">
    <source>
        <dbReference type="ARBA" id="ARBA00022553"/>
    </source>
</evidence>
<dbReference type="PANTHER" id="PTHR45436:SF5">
    <property type="entry name" value="SENSOR HISTIDINE KINASE TRCS"/>
    <property type="match status" value="1"/>
</dbReference>
<accession>A0A7D4UJS4</accession>
<sequence>MPGKFLQVWERISLRAKLTTLSVGLIGLLLSVSSAGTVALLSTYLQRNTDTLLIATASTLAGENPLQVQRRVANGDLTLPALPSDYYIAILNADGEQFIGLVSSAGNDRTLPNFQNFTLDVVLETEGVPFDVDVTQEPGPRGEWRLVALPLTRANGSVVVALPTSTNRQIITEYGSIGGRFGVFLLVLSGLSIWLTITSALRPLREVERTAKSIKSGDFSSRLVARHGKTEIGRLNRALNSMLDSVEGAVRGKDKTLEQMRRFVSDASHELRTPLVTVRGYAELYRMGAIKKPKDIAEAMDRIESEAIRMSGLVESLLTLTRMDELQQLNLEKHDLADLAEQVAKDARVANPAVEFKVMCQAPIEPFEMDGNRIKQVLTNLVANASRFAPEGSEVSIELLKAEDKVQVNVVDHGEGIPEALQEKVFDRFYRADNSRNRETGGSGLGLAIARSIVNAHKGRIWVEATPGGGATFSVELPMAR</sequence>
<dbReference type="PROSITE" id="PS50885">
    <property type="entry name" value="HAMP"/>
    <property type="match status" value="1"/>
</dbReference>
<dbReference type="AlphaFoldDB" id="A0A7D4UJS4"/>
<dbReference type="InterPro" id="IPR036890">
    <property type="entry name" value="HATPase_C_sf"/>
</dbReference>
<evidence type="ECO:0000256" key="12">
    <source>
        <dbReference type="SAM" id="Phobius"/>
    </source>
</evidence>
<name>A0A7D4UJS4_9MICO</name>
<dbReference type="GO" id="GO:0005509">
    <property type="term" value="F:calcium ion binding"/>
    <property type="evidence" value="ECO:0007669"/>
    <property type="project" value="UniProtKB-ARBA"/>
</dbReference>
<dbReference type="KEGG" id="aqg:HRU87_01675"/>
<dbReference type="SUPFAM" id="SSF158472">
    <property type="entry name" value="HAMP domain-like"/>
    <property type="match status" value="1"/>
</dbReference>
<dbReference type="PROSITE" id="PS50109">
    <property type="entry name" value="HIS_KIN"/>
    <property type="match status" value="1"/>
</dbReference>
<dbReference type="InterPro" id="IPR003594">
    <property type="entry name" value="HATPase_dom"/>
</dbReference>
<comment type="cofactor">
    <cofactor evidence="2">
        <name>a divalent metal cation</name>
        <dbReference type="ChEBI" id="CHEBI:60240"/>
    </cofactor>
</comment>
<keyword evidence="6" id="KW-0808">Transferase</keyword>
<keyword evidence="5" id="KW-0597">Phosphoprotein</keyword>
<dbReference type="Pfam" id="PF00512">
    <property type="entry name" value="HisKA"/>
    <property type="match status" value="1"/>
</dbReference>
<proteinExistence type="predicted"/>
<dbReference type="InterPro" id="IPR004358">
    <property type="entry name" value="Sig_transdc_His_kin-like_C"/>
</dbReference>
<keyword evidence="9 12" id="KW-1133">Transmembrane helix</keyword>
<keyword evidence="7 12" id="KW-0812">Transmembrane</keyword>
<evidence type="ECO:0000256" key="9">
    <source>
        <dbReference type="ARBA" id="ARBA00022989"/>
    </source>
</evidence>
<evidence type="ECO:0000256" key="6">
    <source>
        <dbReference type="ARBA" id="ARBA00022679"/>
    </source>
</evidence>
<feature type="domain" description="HAMP" evidence="14">
    <location>
        <begin position="198"/>
        <end position="251"/>
    </location>
</feature>
<evidence type="ECO:0000256" key="2">
    <source>
        <dbReference type="ARBA" id="ARBA00001968"/>
    </source>
</evidence>
<dbReference type="PANTHER" id="PTHR45436">
    <property type="entry name" value="SENSOR HISTIDINE KINASE YKOH"/>
    <property type="match status" value="1"/>
</dbReference>
<dbReference type="EMBL" id="CP054056">
    <property type="protein sequence ID" value="QKJ24939.1"/>
    <property type="molecule type" value="Genomic_DNA"/>
</dbReference>
<dbReference type="SMART" id="SM00388">
    <property type="entry name" value="HisKA"/>
    <property type="match status" value="1"/>
</dbReference>
<evidence type="ECO:0000313" key="16">
    <source>
        <dbReference type="Proteomes" id="UP000501003"/>
    </source>
</evidence>
<dbReference type="InterPro" id="IPR003661">
    <property type="entry name" value="HisK_dim/P_dom"/>
</dbReference>
<dbReference type="PRINTS" id="PR00344">
    <property type="entry name" value="BCTRLSENSOR"/>
</dbReference>
<evidence type="ECO:0000259" key="14">
    <source>
        <dbReference type="PROSITE" id="PS50885"/>
    </source>
</evidence>
<dbReference type="FunFam" id="3.30.565.10:FF:000006">
    <property type="entry name" value="Sensor histidine kinase WalK"/>
    <property type="match status" value="1"/>
</dbReference>
<evidence type="ECO:0000259" key="13">
    <source>
        <dbReference type="PROSITE" id="PS50109"/>
    </source>
</evidence>
<feature type="transmembrane region" description="Helical" evidence="12">
    <location>
        <begin position="181"/>
        <end position="201"/>
    </location>
</feature>
<dbReference type="SMART" id="SM00304">
    <property type="entry name" value="HAMP"/>
    <property type="match status" value="1"/>
</dbReference>
<dbReference type="CDD" id="cd06225">
    <property type="entry name" value="HAMP"/>
    <property type="match status" value="1"/>
</dbReference>
<evidence type="ECO:0000256" key="8">
    <source>
        <dbReference type="ARBA" id="ARBA00022777"/>
    </source>
</evidence>
<evidence type="ECO:0000256" key="1">
    <source>
        <dbReference type="ARBA" id="ARBA00000085"/>
    </source>
</evidence>
<dbReference type="FunFam" id="1.10.287.130:FF:000001">
    <property type="entry name" value="Two-component sensor histidine kinase"/>
    <property type="match status" value="1"/>
</dbReference>
<keyword evidence="11 12" id="KW-0472">Membrane</keyword>
<dbReference type="Pfam" id="PF02518">
    <property type="entry name" value="HATPase_c"/>
    <property type="match status" value="1"/>
</dbReference>
<comment type="catalytic activity">
    <reaction evidence="1">
        <text>ATP + protein L-histidine = ADP + protein N-phospho-L-histidine.</text>
        <dbReference type="EC" id="2.7.13.3"/>
    </reaction>
</comment>
<dbReference type="SUPFAM" id="SSF55874">
    <property type="entry name" value="ATPase domain of HSP90 chaperone/DNA topoisomerase II/histidine kinase"/>
    <property type="match status" value="1"/>
</dbReference>
<dbReference type="Gene3D" id="1.10.287.130">
    <property type="match status" value="1"/>
</dbReference>
<dbReference type="CDD" id="cd00082">
    <property type="entry name" value="HisKA"/>
    <property type="match status" value="1"/>
</dbReference>
<feature type="domain" description="Histidine kinase" evidence="13">
    <location>
        <begin position="266"/>
        <end position="481"/>
    </location>
</feature>
<keyword evidence="8 15" id="KW-0418">Kinase</keyword>